<keyword evidence="3" id="KW-1185">Reference proteome</keyword>
<feature type="region of interest" description="Disordered" evidence="1">
    <location>
        <begin position="66"/>
        <end position="86"/>
    </location>
</feature>
<reference evidence="3" key="1">
    <citation type="journal article" date="2015" name="Nat. Genet.">
        <title>The genome and transcriptome of the zoonotic hookworm Ancylostoma ceylanicum identify infection-specific gene families.</title>
        <authorList>
            <person name="Schwarz E.M."/>
            <person name="Hu Y."/>
            <person name="Antoshechkin I."/>
            <person name="Miller M.M."/>
            <person name="Sternberg P.W."/>
            <person name="Aroian R.V."/>
        </authorList>
    </citation>
    <scope>NUCLEOTIDE SEQUENCE</scope>
    <source>
        <strain evidence="3">HY135</strain>
    </source>
</reference>
<gene>
    <name evidence="2" type="primary">Acey_s0035.g3054</name>
    <name evidence="2" type="ORF">Y032_0035g3054</name>
</gene>
<proteinExistence type="predicted"/>
<dbReference type="Proteomes" id="UP000024635">
    <property type="component" value="Unassembled WGS sequence"/>
</dbReference>
<comment type="caution">
    <text evidence="2">The sequence shown here is derived from an EMBL/GenBank/DDBJ whole genome shotgun (WGS) entry which is preliminary data.</text>
</comment>
<organism evidence="2 3">
    <name type="scientific">Ancylostoma ceylanicum</name>
    <dbReference type="NCBI Taxonomy" id="53326"/>
    <lineage>
        <taxon>Eukaryota</taxon>
        <taxon>Metazoa</taxon>
        <taxon>Ecdysozoa</taxon>
        <taxon>Nematoda</taxon>
        <taxon>Chromadorea</taxon>
        <taxon>Rhabditida</taxon>
        <taxon>Rhabditina</taxon>
        <taxon>Rhabditomorpha</taxon>
        <taxon>Strongyloidea</taxon>
        <taxon>Ancylostomatidae</taxon>
        <taxon>Ancylostomatinae</taxon>
        <taxon>Ancylostoma</taxon>
    </lineage>
</organism>
<dbReference type="AlphaFoldDB" id="A0A016UN69"/>
<sequence>MVGFTDRNACSDDTVVLVLRRGTFKRSDKVAPPNVGDNDYDDSVAGSGPSFCGGSRIMAAARAVRAPSAGRGSAPPPLSRTIKSHNHSRSAIIEAHPAVSGMISEMSQRRATERDVRLLWEKRESGNGIRGETRME</sequence>
<name>A0A016UN69_9BILA</name>
<evidence type="ECO:0000313" key="2">
    <source>
        <dbReference type="EMBL" id="EYC15938.1"/>
    </source>
</evidence>
<accession>A0A016UN69</accession>
<evidence type="ECO:0000313" key="3">
    <source>
        <dbReference type="Proteomes" id="UP000024635"/>
    </source>
</evidence>
<evidence type="ECO:0000256" key="1">
    <source>
        <dbReference type="SAM" id="MobiDB-lite"/>
    </source>
</evidence>
<dbReference type="EMBL" id="JARK01001371">
    <property type="protein sequence ID" value="EYC15938.1"/>
    <property type="molecule type" value="Genomic_DNA"/>
</dbReference>
<protein>
    <submittedName>
        <fullName evidence="2">Uncharacterized protein</fullName>
    </submittedName>
</protein>